<dbReference type="EMBL" id="WVHT01000009">
    <property type="protein sequence ID" value="MXV52720.1"/>
    <property type="molecule type" value="Genomic_DNA"/>
</dbReference>
<dbReference type="Proteomes" id="UP000466586">
    <property type="component" value="Unassembled WGS sequence"/>
</dbReference>
<evidence type="ECO:0000313" key="2">
    <source>
        <dbReference type="Proteomes" id="UP000466586"/>
    </source>
</evidence>
<dbReference type="RefSeq" id="WP_160845896.1">
    <property type="nucleotide sequence ID" value="NZ_WVHT01000009.1"/>
</dbReference>
<reference evidence="1 2" key="1">
    <citation type="submission" date="2019-11" db="EMBL/GenBank/DDBJ databases">
        <title>Pedobacter sp. HMF7647 Genome sequencing and assembly.</title>
        <authorList>
            <person name="Kang H."/>
            <person name="Kim H."/>
            <person name="Joh K."/>
        </authorList>
    </citation>
    <scope>NUCLEOTIDE SEQUENCE [LARGE SCALE GENOMIC DNA]</scope>
    <source>
        <strain evidence="1 2">HMF7647</strain>
    </source>
</reference>
<proteinExistence type="predicted"/>
<dbReference type="AlphaFoldDB" id="A0A7K1YE84"/>
<comment type="caution">
    <text evidence="1">The sequence shown here is derived from an EMBL/GenBank/DDBJ whole genome shotgun (WGS) entry which is preliminary data.</text>
</comment>
<organism evidence="1 2">
    <name type="scientific">Hufsiella arboris</name>
    <dbReference type="NCBI Taxonomy" id="2695275"/>
    <lineage>
        <taxon>Bacteria</taxon>
        <taxon>Pseudomonadati</taxon>
        <taxon>Bacteroidota</taxon>
        <taxon>Sphingobacteriia</taxon>
        <taxon>Sphingobacteriales</taxon>
        <taxon>Sphingobacteriaceae</taxon>
        <taxon>Hufsiella</taxon>
    </lineage>
</organism>
<keyword evidence="2" id="KW-1185">Reference proteome</keyword>
<evidence type="ECO:0000313" key="1">
    <source>
        <dbReference type="EMBL" id="MXV52720.1"/>
    </source>
</evidence>
<accession>A0A7K1YE84</accession>
<name>A0A7K1YE84_9SPHI</name>
<gene>
    <name evidence="1" type="ORF">GS399_17240</name>
</gene>
<sequence length="393" mass="44696">MDEEQKNHLKAYGITYWVLKNGEEADWLLNYRGGSFLMKYAQAIENELKIRGVSYEVIADAKVTAILNQINDPEVNMDMVKLEKAPKIAVYTPKNKLPWDDAVTLVLTYAEIPYDKVYDEEILKGELPKYDWLHLHHEDFTGQYGRFWSAFRTASWYQEDVRLQEATAKKLGFQKVSQMKLAVAKAIRDFTSGGGFLFAMCSGTDSFDIALAADGVDICESMFDGDGADPNAQSKLDFGKTFAFQNFRLDLNPANYEFSNIDVTPTRNLDRTEDFFTLFDFSAKWDIVPTMLTQNHDKVIKGFMGQTTAFRKSLIKPDVLIMGETKTSDEARYIHGEFGKGQWTFYGGHDPEDYQHAVGDPPTDLSLHPNSPGYRLILNNILFPAAKKKKQKT</sequence>
<protein>
    <submittedName>
        <fullName evidence="1">Asparagine synthetase B</fullName>
    </submittedName>
</protein>